<name>Q4RUI6_TETNG</name>
<feature type="domain" description="ELM2" evidence="3">
    <location>
        <begin position="132"/>
        <end position="254"/>
    </location>
</feature>
<evidence type="ECO:0000259" key="4">
    <source>
        <dbReference type="PROSITE" id="PS51293"/>
    </source>
</evidence>
<organism evidence="5">
    <name type="scientific">Tetraodon nigroviridis</name>
    <name type="common">Spotted green pufferfish</name>
    <name type="synonym">Chelonodon nigroviridis</name>
    <dbReference type="NCBI Taxonomy" id="99883"/>
    <lineage>
        <taxon>Eukaryota</taxon>
        <taxon>Metazoa</taxon>
        <taxon>Chordata</taxon>
        <taxon>Craniata</taxon>
        <taxon>Vertebrata</taxon>
        <taxon>Euteleostomi</taxon>
        <taxon>Actinopterygii</taxon>
        <taxon>Neopterygii</taxon>
        <taxon>Teleostei</taxon>
        <taxon>Neoteleostei</taxon>
        <taxon>Acanthomorphata</taxon>
        <taxon>Eupercaria</taxon>
        <taxon>Tetraodontiformes</taxon>
        <taxon>Tetradontoidea</taxon>
        <taxon>Tetraodontidae</taxon>
        <taxon>Tetraodon</taxon>
    </lineage>
</organism>
<feature type="non-terminal residue" evidence="5">
    <location>
        <position position="1"/>
    </location>
</feature>
<dbReference type="PROSITE" id="PS51293">
    <property type="entry name" value="SANT"/>
    <property type="match status" value="1"/>
</dbReference>
<dbReference type="GO" id="GO:0003714">
    <property type="term" value="F:transcription corepressor activity"/>
    <property type="evidence" value="ECO:0007669"/>
    <property type="project" value="TreeGrafter"/>
</dbReference>
<reference evidence="5" key="2">
    <citation type="submission" date="2004-02" db="EMBL/GenBank/DDBJ databases">
        <authorList>
            <consortium name="Genoscope"/>
            <consortium name="Whitehead Institute Centre for Genome Research"/>
        </authorList>
    </citation>
    <scope>NUCLEOTIDE SEQUENCE</scope>
</reference>
<accession>Q4RUI6</accession>
<dbReference type="EMBL" id="CAAE01014995">
    <property type="protein sequence ID" value="CAG07946.1"/>
    <property type="molecule type" value="Genomic_DNA"/>
</dbReference>
<feature type="region of interest" description="Disordered" evidence="2">
    <location>
        <begin position="80"/>
        <end position="136"/>
    </location>
</feature>
<dbReference type="Pfam" id="PF01448">
    <property type="entry name" value="ELM2"/>
    <property type="match status" value="1"/>
</dbReference>
<dbReference type="PROSITE" id="PS51156">
    <property type="entry name" value="ELM2"/>
    <property type="match status" value="1"/>
</dbReference>
<evidence type="ECO:0000313" key="5">
    <source>
        <dbReference type="EMBL" id="CAG07946.1"/>
    </source>
</evidence>
<dbReference type="OrthoDB" id="5916873at2759"/>
<dbReference type="GO" id="GO:0042826">
    <property type="term" value="F:histone deacetylase binding"/>
    <property type="evidence" value="ECO:0007669"/>
    <property type="project" value="TreeGrafter"/>
</dbReference>
<dbReference type="InterPro" id="IPR040138">
    <property type="entry name" value="MIER/MTA"/>
</dbReference>
<dbReference type="InterPro" id="IPR000949">
    <property type="entry name" value="ELM2_dom"/>
</dbReference>
<dbReference type="InterPro" id="IPR017884">
    <property type="entry name" value="SANT_dom"/>
</dbReference>
<reference evidence="5" key="1">
    <citation type="journal article" date="2004" name="Nature">
        <title>Genome duplication in the teleost fish Tetraodon nigroviridis reveals the early vertebrate proto-karyotype.</title>
        <authorList>
            <person name="Jaillon O."/>
            <person name="Aury J.-M."/>
            <person name="Brunet F."/>
            <person name="Petit J.-L."/>
            <person name="Stange-Thomann N."/>
            <person name="Mauceli E."/>
            <person name="Bouneau L."/>
            <person name="Fischer C."/>
            <person name="Ozouf-Costaz C."/>
            <person name="Bernot A."/>
            <person name="Nicaud S."/>
            <person name="Jaffe D."/>
            <person name="Fisher S."/>
            <person name="Lutfalla G."/>
            <person name="Dossat C."/>
            <person name="Segurens B."/>
            <person name="Dasilva C."/>
            <person name="Salanoubat M."/>
            <person name="Levy M."/>
            <person name="Boudet N."/>
            <person name="Castellano S."/>
            <person name="Anthouard V."/>
            <person name="Jubin C."/>
            <person name="Castelli V."/>
            <person name="Katinka M."/>
            <person name="Vacherie B."/>
            <person name="Biemont C."/>
            <person name="Skalli Z."/>
            <person name="Cattolico L."/>
            <person name="Poulain J."/>
            <person name="De Berardinis V."/>
            <person name="Cruaud C."/>
            <person name="Duprat S."/>
            <person name="Brottier P."/>
            <person name="Coutanceau J.-P."/>
            <person name="Gouzy J."/>
            <person name="Parra G."/>
            <person name="Lardier G."/>
            <person name="Chapple C."/>
            <person name="McKernan K.J."/>
            <person name="McEwan P."/>
            <person name="Bosak S."/>
            <person name="Kellis M."/>
            <person name="Volff J.-N."/>
            <person name="Guigo R."/>
            <person name="Zody M.C."/>
            <person name="Mesirov J."/>
            <person name="Lindblad-Toh K."/>
            <person name="Birren B."/>
            <person name="Nusbaum C."/>
            <person name="Kahn D."/>
            <person name="Robinson-Rechavi M."/>
            <person name="Laudet V."/>
            <person name="Schachter V."/>
            <person name="Quetier F."/>
            <person name="Saurin W."/>
            <person name="Scarpelli C."/>
            <person name="Wincker P."/>
            <person name="Lander E.S."/>
            <person name="Weissenbach J."/>
            <person name="Roest Crollius H."/>
        </authorList>
    </citation>
    <scope>NUCLEOTIDE SEQUENCE [LARGE SCALE GENOMIC DNA]</scope>
</reference>
<gene>
    <name evidence="5" type="ORF">GSTENG00028781001</name>
</gene>
<dbReference type="GO" id="GO:0005654">
    <property type="term" value="C:nucleoplasm"/>
    <property type="evidence" value="ECO:0007669"/>
    <property type="project" value="TreeGrafter"/>
</dbReference>
<comment type="caution">
    <text evidence="5">The sequence shown here is derived from an EMBL/GenBank/DDBJ whole genome shotgun (WGS) entry which is preliminary data.</text>
</comment>
<evidence type="ECO:0000259" key="3">
    <source>
        <dbReference type="PROSITE" id="PS51156"/>
    </source>
</evidence>
<protein>
    <submittedName>
        <fullName evidence="5">(spotted green pufferfish) hypothetical protein</fullName>
    </submittedName>
</protein>
<dbReference type="PANTHER" id="PTHR10865">
    <property type="entry name" value="METASTASIS-ASSOCIATED PROTEIN AND MESODERM INDUCTION EARLY RESPONSE PROTEIN"/>
    <property type="match status" value="1"/>
</dbReference>
<dbReference type="PANTHER" id="PTHR10865:SF27">
    <property type="entry name" value="MESODERM INDUCTION EARLY RESPONSE PROTEIN 2"/>
    <property type="match status" value="1"/>
</dbReference>
<dbReference type="SMART" id="SM00717">
    <property type="entry name" value="SANT"/>
    <property type="match status" value="1"/>
</dbReference>
<dbReference type="GO" id="GO:0000122">
    <property type="term" value="P:negative regulation of transcription by RNA polymerase II"/>
    <property type="evidence" value="ECO:0007669"/>
    <property type="project" value="TreeGrafter"/>
</dbReference>
<dbReference type="InterPro" id="IPR001005">
    <property type="entry name" value="SANT/Myb"/>
</dbReference>
<dbReference type="AlphaFoldDB" id="Q4RUI6"/>
<proteinExistence type="predicted"/>
<dbReference type="KEGG" id="tng:GSTEN00028781G001"/>
<dbReference type="CDD" id="cd11661">
    <property type="entry name" value="SANT_MTA3_like"/>
    <property type="match status" value="1"/>
</dbReference>
<evidence type="ECO:0000256" key="2">
    <source>
        <dbReference type="SAM" id="MobiDB-lite"/>
    </source>
</evidence>
<feature type="non-terminal residue" evidence="5">
    <location>
        <position position="355"/>
    </location>
</feature>
<sequence>FTLQAGELSLEEMLALYGYTASDSEKDACLMATHLPNMTLDKVRSQQEDDVFSLQGPTRCTLLLFVFFQDQMSEDLFAGQEEEDASVDDLPPSVTSNHSDVLQRPQDKDTGSDISSNEDSDDACSSSNEEHKEIMVGSKYQAKIPPLGSYIYQEQGKRPKGFGVQHPRDSSAPLTLLVPPDFCCEDQLLWRPGVLPGKEVEEFLLYVHKHCDQQEAAGTQTAGDAVRDNEQALYELVKCNFNAEEALRRLRFNVKVFSDLCAWSEEECRSFEHGYRVYGKNFHLIQANKVRPQRAAASAPAFESSQLGGSCGVAPPQVRTRSVGECVEYYYMWKKSERHEHFTQQATRVTRKKFS</sequence>
<dbReference type="Gene3D" id="1.10.10.60">
    <property type="entry name" value="Homeodomain-like"/>
    <property type="match status" value="1"/>
</dbReference>
<keyword evidence="1" id="KW-0539">Nucleus</keyword>
<dbReference type="SMART" id="SM01189">
    <property type="entry name" value="ELM2"/>
    <property type="match status" value="1"/>
</dbReference>
<feature type="domain" description="SANT" evidence="4">
    <location>
        <begin position="258"/>
        <end position="338"/>
    </location>
</feature>
<evidence type="ECO:0000256" key="1">
    <source>
        <dbReference type="ARBA" id="ARBA00023242"/>
    </source>
</evidence>